<evidence type="ECO:0000313" key="1">
    <source>
        <dbReference type="EMBL" id="QHU10433.1"/>
    </source>
</evidence>
<accession>A0A6C0JYK9</accession>
<dbReference type="EMBL" id="MN740756">
    <property type="protein sequence ID" value="QHU10433.1"/>
    <property type="molecule type" value="Genomic_DNA"/>
</dbReference>
<reference evidence="1" key="1">
    <citation type="journal article" date="2020" name="Nature">
        <title>Giant virus diversity and host interactions through global metagenomics.</title>
        <authorList>
            <person name="Schulz F."/>
            <person name="Roux S."/>
            <person name="Paez-Espino D."/>
            <person name="Jungbluth S."/>
            <person name="Walsh D.A."/>
            <person name="Denef V.J."/>
            <person name="McMahon K.D."/>
            <person name="Konstantinidis K.T."/>
            <person name="Eloe-Fadrosh E.A."/>
            <person name="Kyrpides N.C."/>
            <person name="Woyke T."/>
        </authorList>
    </citation>
    <scope>NUCLEOTIDE SEQUENCE</scope>
    <source>
        <strain evidence="1">GVMAG-S-1101164-67</strain>
    </source>
</reference>
<proteinExistence type="predicted"/>
<organism evidence="1">
    <name type="scientific">viral metagenome</name>
    <dbReference type="NCBI Taxonomy" id="1070528"/>
    <lineage>
        <taxon>unclassified sequences</taxon>
        <taxon>metagenomes</taxon>
        <taxon>organismal metagenomes</taxon>
    </lineage>
</organism>
<dbReference type="AlphaFoldDB" id="A0A6C0JYK9"/>
<sequence>MTELIAFKNLPIVIVNIILDWCRNPFHYWYLIVDEKTGKLCIRRNVCATARFISSNSDHPLMAFTEFVSNNYVDSQCKPVTIHICGEIIPALEWCLKINRVHHRFNDEESCECYVAYERNQKMEYICFSGHCYTSDLTNPTYFCNCTLYSFNEESRQYFAQLINITHIGKVTDYTRGITIQNDKPIDFYHKCKLLSDEYDRRRMTDRYARDTMLEKMGEDPEKMDVAIGLLNHNFNPYLNIYEMDCNNVCK</sequence>
<name>A0A6C0JYK9_9ZZZZ</name>
<protein>
    <submittedName>
        <fullName evidence="1">Uncharacterized protein</fullName>
    </submittedName>
</protein>